<keyword evidence="2" id="KW-1185">Reference proteome</keyword>
<proteinExistence type="predicted"/>
<comment type="caution">
    <text evidence="1">The sequence shown here is derived from an EMBL/GenBank/DDBJ whole genome shotgun (WGS) entry which is preliminary data.</text>
</comment>
<evidence type="ECO:0000313" key="2">
    <source>
        <dbReference type="Proteomes" id="UP000821865"/>
    </source>
</evidence>
<evidence type="ECO:0000313" key="1">
    <source>
        <dbReference type="EMBL" id="KAH7954260.1"/>
    </source>
</evidence>
<dbReference type="EMBL" id="CM023473">
    <property type="protein sequence ID" value="KAH7954260.1"/>
    <property type="molecule type" value="Genomic_DNA"/>
</dbReference>
<dbReference type="Proteomes" id="UP000821865">
    <property type="component" value="Chromosome 4"/>
</dbReference>
<gene>
    <name evidence="1" type="ORF">HPB49_017014</name>
</gene>
<name>A0ACB8CY96_DERSI</name>
<reference evidence="1" key="1">
    <citation type="submission" date="2020-05" db="EMBL/GenBank/DDBJ databases">
        <title>Large-scale comparative analyses of tick genomes elucidate their genetic diversity and vector capacities.</title>
        <authorList>
            <person name="Jia N."/>
            <person name="Wang J."/>
            <person name="Shi W."/>
            <person name="Du L."/>
            <person name="Sun Y."/>
            <person name="Zhan W."/>
            <person name="Jiang J."/>
            <person name="Wang Q."/>
            <person name="Zhang B."/>
            <person name="Ji P."/>
            <person name="Sakyi L.B."/>
            <person name="Cui X."/>
            <person name="Yuan T."/>
            <person name="Jiang B."/>
            <person name="Yang W."/>
            <person name="Lam T.T.-Y."/>
            <person name="Chang Q."/>
            <person name="Ding S."/>
            <person name="Wang X."/>
            <person name="Zhu J."/>
            <person name="Ruan X."/>
            <person name="Zhao L."/>
            <person name="Wei J."/>
            <person name="Que T."/>
            <person name="Du C."/>
            <person name="Cheng J."/>
            <person name="Dai P."/>
            <person name="Han X."/>
            <person name="Huang E."/>
            <person name="Gao Y."/>
            <person name="Liu J."/>
            <person name="Shao H."/>
            <person name="Ye R."/>
            <person name="Li L."/>
            <person name="Wei W."/>
            <person name="Wang X."/>
            <person name="Wang C."/>
            <person name="Yang T."/>
            <person name="Huo Q."/>
            <person name="Li W."/>
            <person name="Guo W."/>
            <person name="Chen H."/>
            <person name="Zhou L."/>
            <person name="Ni X."/>
            <person name="Tian J."/>
            <person name="Zhou Y."/>
            <person name="Sheng Y."/>
            <person name="Liu T."/>
            <person name="Pan Y."/>
            <person name="Xia L."/>
            <person name="Li J."/>
            <person name="Zhao F."/>
            <person name="Cao W."/>
        </authorList>
    </citation>
    <scope>NUCLEOTIDE SEQUENCE</scope>
    <source>
        <strain evidence="1">Dsil-2018</strain>
    </source>
</reference>
<organism evidence="1 2">
    <name type="scientific">Dermacentor silvarum</name>
    <name type="common">Tick</name>
    <dbReference type="NCBI Taxonomy" id="543639"/>
    <lineage>
        <taxon>Eukaryota</taxon>
        <taxon>Metazoa</taxon>
        <taxon>Ecdysozoa</taxon>
        <taxon>Arthropoda</taxon>
        <taxon>Chelicerata</taxon>
        <taxon>Arachnida</taxon>
        <taxon>Acari</taxon>
        <taxon>Parasitiformes</taxon>
        <taxon>Ixodida</taxon>
        <taxon>Ixodoidea</taxon>
        <taxon>Ixodidae</taxon>
        <taxon>Rhipicephalinae</taxon>
        <taxon>Dermacentor</taxon>
    </lineage>
</organism>
<accession>A0ACB8CY96</accession>
<sequence length="94" mass="10264">MHQQASNDHRPMPLFSQTQQAELDNEVSFIFSQSFLKDSLIMPPQGNAGAKLIDAIIANQINPEHGTKAAPGGARYTIMSRYGEPKATLLLALL</sequence>
<protein>
    <submittedName>
        <fullName evidence="1">Uncharacterized protein</fullName>
    </submittedName>
</protein>